<dbReference type="GeneID" id="76151668"/>
<keyword evidence="3" id="KW-1185">Reference proteome</keyword>
<dbReference type="EMBL" id="JAIHNG010000130">
    <property type="protein sequence ID" value="KAI5955478.1"/>
    <property type="molecule type" value="Genomic_DNA"/>
</dbReference>
<feature type="domain" description="TLDc" evidence="1">
    <location>
        <begin position="333"/>
        <end position="571"/>
    </location>
</feature>
<dbReference type="PROSITE" id="PS51886">
    <property type="entry name" value="TLDC"/>
    <property type="match status" value="1"/>
</dbReference>
<evidence type="ECO:0000313" key="2">
    <source>
        <dbReference type="EMBL" id="KAI5955478.1"/>
    </source>
</evidence>
<accession>A0AAD5BCN3</accession>
<dbReference type="InterPro" id="IPR006571">
    <property type="entry name" value="TLDc_dom"/>
</dbReference>
<dbReference type="RefSeq" id="XP_051607821.1">
    <property type="nucleotide sequence ID" value="XM_051753048.1"/>
</dbReference>
<reference evidence="2 3" key="1">
    <citation type="journal article" date="2022" name="DNA Res.">
        <title>Genome analysis of five recently described species of the CUG-Ser clade uncovers Candida theae as a new hybrid lineage with pathogenic potential in the Candida parapsilosis species complex.</title>
        <authorList>
            <person name="Mixao V."/>
            <person name="Del Olmo V."/>
            <person name="Hegedusova E."/>
            <person name="Saus E."/>
            <person name="Pryszcz L."/>
            <person name="Cillingova A."/>
            <person name="Nosek J."/>
            <person name="Gabaldon T."/>
        </authorList>
    </citation>
    <scope>NUCLEOTIDE SEQUENCE [LARGE SCALE GENOMIC DNA]</scope>
    <source>
        <strain evidence="2 3">CBS 12239</strain>
    </source>
</reference>
<sequence>MGQTPSTNHANDSRNKVQRALTKTEIYNLYYTRCLQVLKPSELAFVKSVVRDNKDDEKGTKVVSRDKLLAQFLNVSTTSSDGSNRLLDILFPIMKRLGQFPFLQDNVAAGQELTLHEFVIALTFISARYTKMLGSSFNFLGLLFVSLSQDKSIIGADIDKFEETPVEIPLIHPFEESDDMNLKARKVDWKNCSEFGDMEDVATQTRIDASGFVTVTTLALIAKSIPLSKQSTMGNQLISRIRQWDEFESYAVSLLRFVNVNLSSTKLDGETISYHEFSHVVTELVPNLYQDGLKRLAAELFTSPKAATDTTKGGDEDSNEQAQKKHFTFEPTKLVTPATLCYISSLLKGSGSNLQVTTENAVKLYAGSESGFSIRSLETKIFKWQAPTFLVVSGKRIKQKTIDTNRRYQKFDESYPRYFLKQENNLQVWQHENDRITYCVVIREPWQSSNKKNFGDESTTIISISPRADCYKSTHSDVTKGKSVYFNNQGMGLGFGNLQPLNKNGNQRYYPGDVSLTIEANLEFAVFRHLAQSTTTNHATNFFKPSCQSQLCAENFEDRFTITDLEVWGIGSMKELDEQRQQWEWEEKQANARQSVNLRSMGEERAFLEMAGLVGNHGNYGSG</sequence>
<dbReference type="Pfam" id="PF07534">
    <property type="entry name" value="TLD"/>
    <property type="match status" value="1"/>
</dbReference>
<dbReference type="Proteomes" id="UP001204833">
    <property type="component" value="Unassembled WGS sequence"/>
</dbReference>
<protein>
    <submittedName>
        <fullName evidence="2">RTC5</fullName>
    </submittedName>
</protein>
<proteinExistence type="predicted"/>
<evidence type="ECO:0000313" key="3">
    <source>
        <dbReference type="Proteomes" id="UP001204833"/>
    </source>
</evidence>
<organism evidence="2 3">
    <name type="scientific">Candida theae</name>
    <dbReference type="NCBI Taxonomy" id="1198502"/>
    <lineage>
        <taxon>Eukaryota</taxon>
        <taxon>Fungi</taxon>
        <taxon>Dikarya</taxon>
        <taxon>Ascomycota</taxon>
        <taxon>Saccharomycotina</taxon>
        <taxon>Pichiomycetes</taxon>
        <taxon>Debaryomycetaceae</taxon>
        <taxon>Candida/Lodderomyces clade</taxon>
        <taxon>Candida</taxon>
    </lineage>
</organism>
<dbReference type="AlphaFoldDB" id="A0AAD5BCN3"/>
<comment type="caution">
    <text evidence="2">The sequence shown here is derived from an EMBL/GenBank/DDBJ whole genome shotgun (WGS) entry which is preliminary data.</text>
</comment>
<gene>
    <name evidence="2" type="ORF">KGF57_003610</name>
</gene>
<name>A0AAD5BCN3_9ASCO</name>
<evidence type="ECO:0000259" key="1">
    <source>
        <dbReference type="PROSITE" id="PS51886"/>
    </source>
</evidence>
<dbReference type="SMART" id="SM00584">
    <property type="entry name" value="TLDc"/>
    <property type="match status" value="1"/>
</dbReference>